<evidence type="ECO:0000313" key="8">
    <source>
        <dbReference type="Proteomes" id="UP000077885"/>
    </source>
</evidence>
<keyword evidence="4" id="KW-0547">Nucleotide-binding</keyword>
<dbReference type="RefSeq" id="WP_067590688.1">
    <property type="nucleotide sequence ID" value="NZ_LXSL01000012.1"/>
</dbReference>
<keyword evidence="5 7" id="KW-0067">ATP-binding</keyword>
<dbReference type="STRING" id="1795827.A7P95_02575"/>
<evidence type="ECO:0000313" key="7">
    <source>
        <dbReference type="EMBL" id="OAM30899.1"/>
    </source>
</evidence>
<evidence type="ECO:0000256" key="2">
    <source>
        <dbReference type="ARBA" id="ARBA00022448"/>
    </source>
</evidence>
<evidence type="ECO:0000256" key="1">
    <source>
        <dbReference type="ARBA" id="ARBA00005417"/>
    </source>
</evidence>
<keyword evidence="8" id="KW-1185">Reference proteome</keyword>
<evidence type="ECO:0000259" key="6">
    <source>
        <dbReference type="PROSITE" id="PS50893"/>
    </source>
</evidence>
<evidence type="ECO:0000256" key="3">
    <source>
        <dbReference type="ARBA" id="ARBA00022475"/>
    </source>
</evidence>
<dbReference type="InterPro" id="IPR050153">
    <property type="entry name" value="Metal_Ion_Import_ABC"/>
</dbReference>
<dbReference type="InterPro" id="IPR003439">
    <property type="entry name" value="ABC_transporter-like_ATP-bd"/>
</dbReference>
<keyword evidence="2" id="KW-0813">Transport</keyword>
<evidence type="ECO:0000256" key="4">
    <source>
        <dbReference type="ARBA" id="ARBA00022741"/>
    </source>
</evidence>
<sequence>MSIVFDNLTVSYRRHPAVHHICGEFAPGSMWAVFGPNGAGKSTLLKAIMGLLKTSTGAVHWQGLERRDIAYLPQQSDIDRSQPISVYELAAMGLWYEIGFFGGVKPAQRERVHAALERVGMADFARRGIGQLSNGQFQRVLLARMLVQNAKFLLLDEPFNAVDARTTYELLDVLRQCHQDEGRAVIAVLHDYEQVRAYFPHTFLIAREKIASGATADVLTEGYLKQAAHAMHRHADSREWCEA</sequence>
<dbReference type="SUPFAM" id="SSF52540">
    <property type="entry name" value="P-loop containing nucleoside triphosphate hydrolases"/>
    <property type="match status" value="1"/>
</dbReference>
<dbReference type="EMBL" id="LXSL01000012">
    <property type="protein sequence ID" value="OAM30899.1"/>
    <property type="molecule type" value="Genomic_DNA"/>
</dbReference>
<name>A0A1A9S0T4_9NEIS</name>
<gene>
    <name evidence="7" type="ORF">A7P95_02575</name>
</gene>
<dbReference type="InterPro" id="IPR003593">
    <property type="entry name" value="AAA+_ATPase"/>
</dbReference>
<proteinExistence type="inferred from homology"/>
<dbReference type="InterPro" id="IPR027417">
    <property type="entry name" value="P-loop_NTPase"/>
</dbReference>
<dbReference type="Proteomes" id="UP000077885">
    <property type="component" value="Unassembled WGS sequence"/>
</dbReference>
<evidence type="ECO:0000256" key="5">
    <source>
        <dbReference type="ARBA" id="ARBA00022840"/>
    </source>
</evidence>
<comment type="caution">
    <text evidence="7">The sequence shown here is derived from an EMBL/GenBank/DDBJ whole genome shotgun (WGS) entry which is preliminary data.</text>
</comment>
<organism evidence="7 8">
    <name type="scientific">Eikenella longinqua</name>
    <dbReference type="NCBI Taxonomy" id="1795827"/>
    <lineage>
        <taxon>Bacteria</taxon>
        <taxon>Pseudomonadati</taxon>
        <taxon>Pseudomonadota</taxon>
        <taxon>Betaproteobacteria</taxon>
        <taxon>Neisseriales</taxon>
        <taxon>Neisseriaceae</taxon>
        <taxon>Eikenella</taxon>
    </lineage>
</organism>
<accession>A0A1A9S0T4</accession>
<feature type="domain" description="ABC transporter" evidence="6">
    <location>
        <begin position="3"/>
        <end position="232"/>
    </location>
</feature>
<dbReference type="PANTHER" id="PTHR42734">
    <property type="entry name" value="METAL TRANSPORT SYSTEM ATP-BINDING PROTEIN TM_0124-RELATED"/>
    <property type="match status" value="1"/>
</dbReference>
<keyword evidence="3" id="KW-0472">Membrane</keyword>
<dbReference type="PANTHER" id="PTHR42734:SF5">
    <property type="entry name" value="IRON TRANSPORT SYSTEM ATP-BINDING PROTEIN HI_0361-RELATED"/>
    <property type="match status" value="1"/>
</dbReference>
<comment type="similarity">
    <text evidence="1">Belongs to the ABC transporter superfamily.</text>
</comment>
<dbReference type="Pfam" id="PF00005">
    <property type="entry name" value="ABC_tran"/>
    <property type="match status" value="1"/>
</dbReference>
<protein>
    <submittedName>
        <fullName evidence="7">ABC transporter ATP-binding protein</fullName>
    </submittedName>
</protein>
<reference evidence="8" key="1">
    <citation type="submission" date="2016-05" db="EMBL/GenBank/DDBJ databases">
        <title>Draft genome of Corynebacterium afermentans subsp. afermentans LCDC 88199T.</title>
        <authorList>
            <person name="Bernier A.-M."/>
            <person name="Bernard K."/>
        </authorList>
    </citation>
    <scope>NUCLEOTIDE SEQUENCE [LARGE SCALE GENOMIC DNA]</scope>
    <source>
        <strain evidence="8">NML02-A-017</strain>
    </source>
</reference>
<dbReference type="SMART" id="SM00382">
    <property type="entry name" value="AAA"/>
    <property type="match status" value="1"/>
</dbReference>
<dbReference type="GO" id="GO:0016887">
    <property type="term" value="F:ATP hydrolysis activity"/>
    <property type="evidence" value="ECO:0007669"/>
    <property type="project" value="InterPro"/>
</dbReference>
<dbReference type="PROSITE" id="PS50893">
    <property type="entry name" value="ABC_TRANSPORTER_2"/>
    <property type="match status" value="1"/>
</dbReference>
<dbReference type="CDD" id="cd03235">
    <property type="entry name" value="ABC_Metallic_Cations"/>
    <property type="match status" value="1"/>
</dbReference>
<dbReference type="AlphaFoldDB" id="A0A1A9S0T4"/>
<dbReference type="GO" id="GO:0005524">
    <property type="term" value="F:ATP binding"/>
    <property type="evidence" value="ECO:0007669"/>
    <property type="project" value="UniProtKB-KW"/>
</dbReference>
<keyword evidence="3" id="KW-1003">Cell membrane</keyword>
<dbReference type="Gene3D" id="3.40.50.300">
    <property type="entry name" value="P-loop containing nucleotide triphosphate hydrolases"/>
    <property type="match status" value="1"/>
</dbReference>
<dbReference type="OrthoDB" id="9806726at2"/>